<dbReference type="Pfam" id="PF16657">
    <property type="entry name" value="Malt_amylase_C"/>
    <property type="match status" value="1"/>
</dbReference>
<evidence type="ECO:0000256" key="2">
    <source>
        <dbReference type="ARBA" id="ARBA00022801"/>
    </source>
</evidence>
<dbReference type="AlphaFoldDB" id="A0A0R1RS79"/>
<organism evidence="5 6">
    <name type="scientific">Latilactobacillus fuchuensis DSM 14340 = JCM 11249</name>
    <dbReference type="NCBI Taxonomy" id="1423747"/>
    <lineage>
        <taxon>Bacteria</taxon>
        <taxon>Bacillati</taxon>
        <taxon>Bacillota</taxon>
        <taxon>Bacilli</taxon>
        <taxon>Lactobacillales</taxon>
        <taxon>Lactobacillaceae</taxon>
        <taxon>Latilactobacillus</taxon>
    </lineage>
</organism>
<dbReference type="STRING" id="1423747.FC69_GL001502"/>
<name>A0A0R1RS79_9LACO</name>
<comment type="similarity">
    <text evidence="1">Belongs to the glycosyl hydrolase 13 family.</text>
</comment>
<dbReference type="Gene3D" id="2.60.40.1180">
    <property type="entry name" value="Golgi alpha-mannosidase II"/>
    <property type="match status" value="1"/>
</dbReference>
<dbReference type="InterPro" id="IPR006047">
    <property type="entry name" value="GH13_cat_dom"/>
</dbReference>
<comment type="caution">
    <text evidence="5">The sequence shown here is derived from an EMBL/GenBank/DDBJ whole genome shotgun (WGS) entry which is preliminary data.</text>
</comment>
<dbReference type="PANTHER" id="PTHR10357:SF179">
    <property type="entry name" value="NEUTRAL AND BASIC AMINO ACID TRANSPORT PROTEIN RBAT"/>
    <property type="match status" value="1"/>
</dbReference>
<feature type="domain" description="Glycosyl hydrolase family 13 catalytic" evidence="4">
    <location>
        <begin position="15"/>
        <end position="423"/>
    </location>
</feature>
<dbReference type="Gene3D" id="3.90.400.10">
    <property type="entry name" value="Oligo-1,6-glucosidase, Domain 2"/>
    <property type="match status" value="1"/>
</dbReference>
<dbReference type="OrthoDB" id="9805159at2"/>
<reference evidence="5 6" key="1">
    <citation type="journal article" date="2015" name="Genome Announc.">
        <title>Expanding the biotechnology potential of lactobacilli through comparative genomics of 213 strains and associated genera.</title>
        <authorList>
            <person name="Sun Z."/>
            <person name="Harris H.M."/>
            <person name="McCann A."/>
            <person name="Guo C."/>
            <person name="Argimon S."/>
            <person name="Zhang W."/>
            <person name="Yang X."/>
            <person name="Jeffery I.B."/>
            <person name="Cooney J.C."/>
            <person name="Kagawa T.F."/>
            <person name="Liu W."/>
            <person name="Song Y."/>
            <person name="Salvetti E."/>
            <person name="Wrobel A."/>
            <person name="Rasinkangas P."/>
            <person name="Parkhill J."/>
            <person name="Rea M.C."/>
            <person name="O'Sullivan O."/>
            <person name="Ritari J."/>
            <person name="Douillard F.P."/>
            <person name="Paul Ross R."/>
            <person name="Yang R."/>
            <person name="Briner A.E."/>
            <person name="Felis G.E."/>
            <person name="de Vos W.M."/>
            <person name="Barrangou R."/>
            <person name="Klaenhammer T.R."/>
            <person name="Caufield P.W."/>
            <person name="Cui Y."/>
            <person name="Zhang H."/>
            <person name="O'Toole P.W."/>
        </authorList>
    </citation>
    <scope>NUCLEOTIDE SEQUENCE [LARGE SCALE GENOMIC DNA]</scope>
    <source>
        <strain evidence="5 6">DSM 14340</strain>
    </source>
</reference>
<dbReference type="eggNOG" id="COG0366">
    <property type="taxonomic scope" value="Bacteria"/>
</dbReference>
<dbReference type="NCBIfam" id="NF008183">
    <property type="entry name" value="PRK10933.1"/>
    <property type="match status" value="1"/>
</dbReference>
<dbReference type="GO" id="GO:0004556">
    <property type="term" value="F:alpha-amylase activity"/>
    <property type="evidence" value="ECO:0007669"/>
    <property type="project" value="TreeGrafter"/>
</dbReference>
<evidence type="ECO:0000256" key="3">
    <source>
        <dbReference type="ARBA" id="ARBA00023295"/>
    </source>
</evidence>
<proteinExistence type="inferred from homology"/>
<evidence type="ECO:0000256" key="1">
    <source>
        <dbReference type="ARBA" id="ARBA00008061"/>
    </source>
</evidence>
<dbReference type="EMBL" id="AZEX01000043">
    <property type="protein sequence ID" value="KRL59681.1"/>
    <property type="molecule type" value="Genomic_DNA"/>
</dbReference>
<dbReference type="InterPro" id="IPR013780">
    <property type="entry name" value="Glyco_hydro_b"/>
</dbReference>
<keyword evidence="2" id="KW-0378">Hydrolase</keyword>
<dbReference type="SUPFAM" id="SSF51445">
    <property type="entry name" value="(Trans)glycosidases"/>
    <property type="match status" value="1"/>
</dbReference>
<dbReference type="CDD" id="cd11333">
    <property type="entry name" value="AmyAc_SI_OligoGlu_DGase"/>
    <property type="match status" value="1"/>
</dbReference>
<dbReference type="FunFam" id="3.20.20.80:FF:000064">
    <property type="entry name" value="Oligo-1,6-glucosidase"/>
    <property type="match status" value="1"/>
</dbReference>
<dbReference type="InterPro" id="IPR017853">
    <property type="entry name" value="GH"/>
</dbReference>
<dbReference type="Proteomes" id="UP000051264">
    <property type="component" value="Unassembled WGS sequence"/>
</dbReference>
<dbReference type="PANTHER" id="PTHR10357">
    <property type="entry name" value="ALPHA-AMYLASE FAMILY MEMBER"/>
    <property type="match status" value="1"/>
</dbReference>
<evidence type="ECO:0000313" key="6">
    <source>
        <dbReference type="Proteomes" id="UP000051264"/>
    </source>
</evidence>
<evidence type="ECO:0000313" key="5">
    <source>
        <dbReference type="EMBL" id="KRL59681.1"/>
    </source>
</evidence>
<dbReference type="Pfam" id="PF00128">
    <property type="entry name" value="Alpha-amylase"/>
    <property type="match status" value="1"/>
</dbReference>
<keyword evidence="3" id="KW-0326">Glycosidase</keyword>
<gene>
    <name evidence="5" type="ORF">FC69_GL001502</name>
</gene>
<sequence>MNKTTDWWRKSVVYQVYPKSFNDSNGDGLGDLLGIDQKIDYLANLGIDVLWLNPIYQSPQVDNGYDIADYYQIEPSLGTMTDFDQLLQHAHQHNIKVLLDLVVNHTSNQHAWFQEALKSKANPYHDYYIWKDGDGTTPPNNWGSSFGGSAWTYVPALKQYYLHLFAKEQPDLNWENPRMRTAIYQMMDWWLAKGVDGFRMDVISLISKKPNYPNGPAKAGSPFGNYYSGAANGPQVHAYLREMHRTVLAHYPVMTVGETPNTTAQQAVKYSAVDRQELDMVFSFDHMHVDYGSNGKFSTNRFDLVALKKRLSDWQTTMAQNNGWNSLYWSNHDQPRPISRFGDDQHYRIRSAKLLGIALHFLQGTPYIYQGEEIGMTNAQFDQLADYNDLETKTAAELMARNPAITSAECQKAIYLHSRDNARTPMPWDGHGGFTTGQPWLKMNPNFPTINVQKDVNDQHGIYQFYQRLIQLRHTQAVITDGDYQLLMPDDPTVYAYTRRNAETTLLVVTNFSDQSQKRPVPPELRQKAAQILIANCDCVPLMTATTTLELPAWGAVVYQFNQS</sequence>
<dbReference type="InterPro" id="IPR032091">
    <property type="entry name" value="Malt_amylase-like_C"/>
</dbReference>
<dbReference type="PATRIC" id="fig|1423747.3.peg.1530"/>
<protein>
    <submittedName>
        <fullName evidence="5">Oligo-1,6-glucosidase</fullName>
    </submittedName>
</protein>
<dbReference type="FunFam" id="3.90.400.10:FF:000002">
    <property type="entry name" value="Sucrose isomerase"/>
    <property type="match status" value="1"/>
</dbReference>
<accession>A0A0R1RS79</accession>
<dbReference type="Gene3D" id="3.20.20.80">
    <property type="entry name" value="Glycosidases"/>
    <property type="match status" value="1"/>
</dbReference>
<dbReference type="SUPFAM" id="SSF51011">
    <property type="entry name" value="Glycosyl hydrolase domain"/>
    <property type="match status" value="1"/>
</dbReference>
<dbReference type="SMART" id="SM00642">
    <property type="entry name" value="Aamy"/>
    <property type="match status" value="1"/>
</dbReference>
<dbReference type="GO" id="GO:0009313">
    <property type="term" value="P:oligosaccharide catabolic process"/>
    <property type="evidence" value="ECO:0007669"/>
    <property type="project" value="TreeGrafter"/>
</dbReference>
<dbReference type="InterPro" id="IPR045857">
    <property type="entry name" value="O16G_dom_2"/>
</dbReference>
<evidence type="ECO:0000259" key="4">
    <source>
        <dbReference type="SMART" id="SM00642"/>
    </source>
</evidence>